<dbReference type="Gene3D" id="3.30.1370.60">
    <property type="entry name" value="Hypothetical oxidoreductase yiak, domain 2"/>
    <property type="match status" value="1"/>
</dbReference>
<protein>
    <submittedName>
        <fullName evidence="3">LDH2 family malate/lactate/ureidoglycolate dehydrogenase</fullName>
    </submittedName>
</protein>
<dbReference type="RefSeq" id="WP_111535691.1">
    <property type="nucleotide sequence ID" value="NZ_QKZL01000002.1"/>
</dbReference>
<dbReference type="Proteomes" id="UP000248916">
    <property type="component" value="Unassembled WGS sequence"/>
</dbReference>
<evidence type="ECO:0000313" key="4">
    <source>
        <dbReference type="Proteomes" id="UP000248916"/>
    </source>
</evidence>
<dbReference type="PANTHER" id="PTHR11091:SF0">
    <property type="entry name" value="MALATE DEHYDROGENASE"/>
    <property type="match status" value="1"/>
</dbReference>
<name>A0A2W7NF12_9RHOB</name>
<evidence type="ECO:0000256" key="1">
    <source>
        <dbReference type="ARBA" id="ARBA00006056"/>
    </source>
</evidence>
<dbReference type="AlphaFoldDB" id="A0A2W7NF12"/>
<proteinExistence type="inferred from homology"/>
<dbReference type="SUPFAM" id="SSF89733">
    <property type="entry name" value="L-sulfolactate dehydrogenase-like"/>
    <property type="match status" value="1"/>
</dbReference>
<gene>
    <name evidence="3" type="ORF">LX81_00481</name>
</gene>
<reference evidence="3 4" key="1">
    <citation type="submission" date="2018-06" db="EMBL/GenBank/DDBJ databases">
        <title>Genomic Encyclopedia of Archaeal and Bacterial Type Strains, Phase II (KMG-II): from individual species to whole genera.</title>
        <authorList>
            <person name="Goeker M."/>
        </authorList>
    </citation>
    <scope>NUCLEOTIDE SEQUENCE [LARGE SCALE GENOMIC DNA]</scope>
    <source>
        <strain evidence="3 4">DSM 22009</strain>
    </source>
</reference>
<dbReference type="InterPro" id="IPR003767">
    <property type="entry name" value="Malate/L-lactate_DH-like"/>
</dbReference>
<dbReference type="InterPro" id="IPR043143">
    <property type="entry name" value="Mal/L-sulf/L-lact_DH-like_NADP"/>
</dbReference>
<organism evidence="3 4">
    <name type="scientific">Palleronia aestuarii</name>
    <dbReference type="NCBI Taxonomy" id="568105"/>
    <lineage>
        <taxon>Bacteria</taxon>
        <taxon>Pseudomonadati</taxon>
        <taxon>Pseudomonadota</taxon>
        <taxon>Alphaproteobacteria</taxon>
        <taxon>Rhodobacterales</taxon>
        <taxon>Roseobacteraceae</taxon>
        <taxon>Palleronia</taxon>
    </lineage>
</organism>
<dbReference type="Gene3D" id="1.10.1530.10">
    <property type="match status" value="1"/>
</dbReference>
<dbReference type="InterPro" id="IPR036111">
    <property type="entry name" value="Mal/L-sulfo/L-lacto_DH-like_sf"/>
</dbReference>
<dbReference type="PANTHER" id="PTHR11091">
    <property type="entry name" value="OXIDOREDUCTASE-RELATED"/>
    <property type="match status" value="1"/>
</dbReference>
<keyword evidence="2" id="KW-0560">Oxidoreductase</keyword>
<dbReference type="OrthoDB" id="9811519at2"/>
<sequence length="362" mass="37906">MSDPASDHVAPPRVPLEEMERFAFEALDAVHADAETSEALVRALSHASIHGVDTHGYRLLPHYLAGFAGGRLNPRPTPRLVHQKGGAAVLDGDDAHGSRATYMATEEAVRRAREHGVGAVAIRNSSHFGAAGAYAIDIAQNGMMGFAFCNSDPFVRLHDGASRFHGTNPIAVAAPTGEGDPWLLDMATSAIPFNKVQLSQSLGIPLAAETASDAEGRNVTDPMAAEMLAPLGGAFGYKGAGLAGISELLSTALSDAPLSTEIAPMISDDMSTPRGLGAFVLALDPAAFAGAEVFFGIVRRYLESIRSSATRPGGTVLAAGDREWAEAERRRTKGITLDPTAVEAMADFARRNDLAPLALSNA</sequence>
<dbReference type="InterPro" id="IPR043144">
    <property type="entry name" value="Mal/L-sulf/L-lact_DH-like_ah"/>
</dbReference>
<dbReference type="EMBL" id="QKZL01000002">
    <property type="protein sequence ID" value="PZX18788.1"/>
    <property type="molecule type" value="Genomic_DNA"/>
</dbReference>
<dbReference type="GO" id="GO:0016491">
    <property type="term" value="F:oxidoreductase activity"/>
    <property type="evidence" value="ECO:0007669"/>
    <property type="project" value="UniProtKB-KW"/>
</dbReference>
<accession>A0A2W7NF12</accession>
<comment type="similarity">
    <text evidence="1">Belongs to the LDH2/MDH2 oxidoreductase family.</text>
</comment>
<evidence type="ECO:0000256" key="2">
    <source>
        <dbReference type="ARBA" id="ARBA00023002"/>
    </source>
</evidence>
<dbReference type="Pfam" id="PF02615">
    <property type="entry name" value="Ldh_2"/>
    <property type="match status" value="1"/>
</dbReference>
<keyword evidence="4" id="KW-1185">Reference proteome</keyword>
<comment type="caution">
    <text evidence="3">The sequence shown here is derived from an EMBL/GenBank/DDBJ whole genome shotgun (WGS) entry which is preliminary data.</text>
</comment>
<evidence type="ECO:0000313" key="3">
    <source>
        <dbReference type="EMBL" id="PZX18788.1"/>
    </source>
</evidence>